<accession>A0AAU8BE99</accession>
<organism evidence="1">
    <name type="scientific">Bacillus phage Adastra</name>
    <dbReference type="NCBI Taxonomy" id="3143958"/>
    <lineage>
        <taxon>Viruses</taxon>
        <taxon>Duplodnaviria</taxon>
        <taxon>Heunggongvirae</taxon>
        <taxon>Uroviricota</taxon>
        <taxon>Caudoviricetes</taxon>
        <taxon>Herelleviridae</taxon>
        <taxon>Spounavirinae</taxon>
        <taxon>Okubovirus</taxon>
    </lineage>
</organism>
<name>A0AAU8BE99_9CAUD</name>
<reference evidence="1" key="1">
    <citation type="submission" date="2024-05" db="EMBL/GenBank/DDBJ databases">
        <authorList>
            <person name="Herbig A.F."/>
            <person name="Pendergrass E.L."/>
        </authorList>
    </citation>
    <scope>NUCLEOTIDE SEQUENCE</scope>
</reference>
<sequence length="65" mass="7661">MEHISVWVTIEDYYKYLKGIVVIGESARRKNYNINLHVPLKNVFWIGESKVGRKKVVDIEIVRSE</sequence>
<protein>
    <submittedName>
        <fullName evidence="1">Uncharacterized protein</fullName>
    </submittedName>
</protein>
<proteinExistence type="predicted"/>
<evidence type="ECO:0000313" key="1">
    <source>
        <dbReference type="EMBL" id="XCD09732.1"/>
    </source>
</evidence>
<dbReference type="EMBL" id="PP819608">
    <property type="protein sequence ID" value="XCD09732.1"/>
    <property type="molecule type" value="Genomic_DNA"/>
</dbReference>
<gene>
    <name evidence="1" type="ORF">Adastra187</name>
</gene>